<dbReference type="EMBL" id="KZ293663">
    <property type="protein sequence ID" value="PBK90918.1"/>
    <property type="molecule type" value="Genomic_DNA"/>
</dbReference>
<organism evidence="1 2">
    <name type="scientific">Armillaria gallica</name>
    <name type="common">Bulbous honey fungus</name>
    <name type="synonym">Armillaria bulbosa</name>
    <dbReference type="NCBI Taxonomy" id="47427"/>
    <lineage>
        <taxon>Eukaryota</taxon>
        <taxon>Fungi</taxon>
        <taxon>Dikarya</taxon>
        <taxon>Basidiomycota</taxon>
        <taxon>Agaricomycotina</taxon>
        <taxon>Agaricomycetes</taxon>
        <taxon>Agaricomycetidae</taxon>
        <taxon>Agaricales</taxon>
        <taxon>Marasmiineae</taxon>
        <taxon>Physalacriaceae</taxon>
        <taxon>Armillaria</taxon>
    </lineage>
</organism>
<reference evidence="2" key="1">
    <citation type="journal article" date="2017" name="Nat. Ecol. Evol.">
        <title>Genome expansion and lineage-specific genetic innovations in the forest pathogenic fungi Armillaria.</title>
        <authorList>
            <person name="Sipos G."/>
            <person name="Prasanna A.N."/>
            <person name="Walter M.C."/>
            <person name="O'Connor E."/>
            <person name="Balint B."/>
            <person name="Krizsan K."/>
            <person name="Kiss B."/>
            <person name="Hess J."/>
            <person name="Varga T."/>
            <person name="Slot J."/>
            <person name="Riley R."/>
            <person name="Boka B."/>
            <person name="Rigling D."/>
            <person name="Barry K."/>
            <person name="Lee J."/>
            <person name="Mihaltcheva S."/>
            <person name="LaButti K."/>
            <person name="Lipzen A."/>
            <person name="Waldron R."/>
            <person name="Moloney N.M."/>
            <person name="Sperisen C."/>
            <person name="Kredics L."/>
            <person name="Vagvoelgyi C."/>
            <person name="Patrignani A."/>
            <person name="Fitzpatrick D."/>
            <person name="Nagy I."/>
            <person name="Doyle S."/>
            <person name="Anderson J.B."/>
            <person name="Grigoriev I.V."/>
            <person name="Gueldener U."/>
            <person name="Muensterkoetter M."/>
            <person name="Nagy L.G."/>
        </authorList>
    </citation>
    <scope>NUCLEOTIDE SEQUENCE [LARGE SCALE GENOMIC DNA]</scope>
    <source>
        <strain evidence="2">Ar21-2</strain>
    </source>
</reference>
<proteinExistence type="predicted"/>
<keyword evidence="2" id="KW-1185">Reference proteome</keyword>
<dbReference type="Proteomes" id="UP000217790">
    <property type="component" value="Unassembled WGS sequence"/>
</dbReference>
<dbReference type="InParanoid" id="A0A2H3DJ83"/>
<sequence length="166" mass="18923">MPTFYGDGGGTFSADYITAITMSACAEPRVSLLVGPYPWYPFRCNNRIETLRWAEIISPSKKAGQTEYARSGGRTDVHHSNLRYAKAPQSGWRMVHPVMEKSPKPERSPTSDWYSEMLKTSKVARLVRWSLLPLQDLFFDQTDLRKGIKSNVESPYRVFLRLGTSQ</sequence>
<protein>
    <submittedName>
        <fullName evidence="1">Uncharacterized protein</fullName>
    </submittedName>
</protein>
<dbReference type="AlphaFoldDB" id="A0A2H3DJ83"/>
<accession>A0A2H3DJ83</accession>
<name>A0A2H3DJ83_ARMGA</name>
<evidence type="ECO:0000313" key="1">
    <source>
        <dbReference type="EMBL" id="PBK90918.1"/>
    </source>
</evidence>
<evidence type="ECO:0000313" key="2">
    <source>
        <dbReference type="Proteomes" id="UP000217790"/>
    </source>
</evidence>
<gene>
    <name evidence="1" type="ORF">ARMGADRAFT_1032018</name>
</gene>